<dbReference type="KEGG" id="mten:GWK48_03605"/>
<accession>A0A6N0NWU7</accession>
<dbReference type="Proteomes" id="UP000509301">
    <property type="component" value="Chromosome"/>
</dbReference>
<dbReference type="RefSeq" id="WP_174629682.1">
    <property type="nucleotide sequence ID" value="NZ_CP049074.1"/>
</dbReference>
<evidence type="ECO:0000313" key="2">
    <source>
        <dbReference type="Proteomes" id="UP000509301"/>
    </source>
</evidence>
<sequence length="269" mass="30342">MKVLINGGLPYDSGKTRFGLTLLSRLIEVGVNVVPMKPVAGHNAWYSFSTLLRSLDLNVLVGNDALSYYDVTKREISLINPFSALLFPINLDLLEWNFPLYSSMMERGYPVLFRLRTQDSTAYFLGPVNLVPESLKEILGRLISTFKPVAISENEAWNLILDSGYLVDPLVQRVLNENEHVMIESYNNAASPSPSSSQVDVVVTVVPSKAYVFSGSEYKRFLELNSIPPWIIKAEAAFKYIKPKGFPLEPITSKNDEVLDYILKEMERR</sequence>
<protein>
    <submittedName>
        <fullName evidence="1">ATPase</fullName>
    </submittedName>
</protein>
<evidence type="ECO:0000313" key="1">
    <source>
        <dbReference type="EMBL" id="QKQ99599.1"/>
    </source>
</evidence>
<name>A0A6N0NWU7_9CREN</name>
<dbReference type="AlphaFoldDB" id="A0A6N0NWU7"/>
<organism evidence="1 2">
    <name type="scientific">Metallosphaera tengchongensis</name>
    <dbReference type="NCBI Taxonomy" id="1532350"/>
    <lineage>
        <taxon>Archaea</taxon>
        <taxon>Thermoproteota</taxon>
        <taxon>Thermoprotei</taxon>
        <taxon>Sulfolobales</taxon>
        <taxon>Sulfolobaceae</taxon>
        <taxon>Metallosphaera</taxon>
    </lineage>
</organism>
<dbReference type="GeneID" id="55641004"/>
<dbReference type="EMBL" id="CP049074">
    <property type="protein sequence ID" value="QKQ99599.1"/>
    <property type="molecule type" value="Genomic_DNA"/>
</dbReference>
<dbReference type="OrthoDB" id="39107at2157"/>
<keyword evidence="2" id="KW-1185">Reference proteome</keyword>
<gene>
    <name evidence="1" type="ORF">GWK48_03605</name>
</gene>
<proteinExistence type="predicted"/>
<reference evidence="1 2" key="1">
    <citation type="submission" date="2020-02" db="EMBL/GenBank/DDBJ databases">
        <title>Comparative genome analysis reveals the metabolism and evolution of the thermophilic archaeal genus Metallosphaera.</title>
        <authorList>
            <person name="Jiang C."/>
        </authorList>
    </citation>
    <scope>NUCLEOTIDE SEQUENCE [LARGE SCALE GENOMIC DNA]</scope>
    <source>
        <strain evidence="1 2">Ric-A</strain>
    </source>
</reference>